<proteinExistence type="predicted"/>
<dbReference type="EMBL" id="JTCM02000093">
    <property type="protein sequence ID" value="NEU76070.1"/>
    <property type="molecule type" value="Genomic_DNA"/>
</dbReference>
<dbReference type="Proteomes" id="UP000031549">
    <property type="component" value="Unassembled WGS sequence"/>
</dbReference>
<reference evidence="1 2" key="1">
    <citation type="journal article" date="2015" name="Genome Announc.">
        <title>Draft Genome Sequence of Cyanobacterium Hassallia byssoidea Strain VB512170, Isolated from Monuments in India.</title>
        <authorList>
            <person name="Singh D."/>
            <person name="Chandrababunaidu M.M."/>
            <person name="Panda A."/>
            <person name="Sen D."/>
            <person name="Bhattacharyya S."/>
            <person name="Adhikary S.P."/>
            <person name="Tripathy S."/>
        </authorList>
    </citation>
    <scope>NUCLEOTIDE SEQUENCE [LARGE SCALE GENOMIC DNA]</scope>
    <source>
        <strain evidence="1 2">VB512170</strain>
    </source>
</reference>
<protein>
    <recommendedName>
        <fullName evidence="3">Hypervirulence associated protein TUDOR domain-containing protein</fullName>
    </recommendedName>
</protein>
<dbReference type="AlphaFoldDB" id="A0A846HHH2"/>
<comment type="caution">
    <text evidence="1">The sequence shown here is derived from an EMBL/GenBank/DDBJ whole genome shotgun (WGS) entry which is preliminary data.</text>
</comment>
<organism evidence="1 2">
    <name type="scientific">Hassallia byssoidea VB512170</name>
    <dbReference type="NCBI Taxonomy" id="1304833"/>
    <lineage>
        <taxon>Bacteria</taxon>
        <taxon>Bacillati</taxon>
        <taxon>Cyanobacteriota</taxon>
        <taxon>Cyanophyceae</taxon>
        <taxon>Nostocales</taxon>
        <taxon>Tolypothrichaceae</taxon>
        <taxon>Hassallia</taxon>
    </lineage>
</organism>
<evidence type="ECO:0000313" key="2">
    <source>
        <dbReference type="Proteomes" id="UP000031549"/>
    </source>
</evidence>
<name>A0A846HHH2_9CYAN</name>
<accession>A0A846HHH2</accession>
<keyword evidence="2" id="KW-1185">Reference proteome</keyword>
<gene>
    <name evidence="1" type="ORF">PI95_026840</name>
</gene>
<evidence type="ECO:0008006" key="3">
    <source>
        <dbReference type="Google" id="ProtNLM"/>
    </source>
</evidence>
<evidence type="ECO:0000313" key="1">
    <source>
        <dbReference type="EMBL" id="NEU76070.1"/>
    </source>
</evidence>
<sequence>MHTPKTFPIGERVLILHPAYVAGKIGVVRAQEILSDGQPSGRWLIEIDSENIIVSLTANEFQVIIR</sequence>